<name>A0ABR9E959_9GAMM</name>
<proteinExistence type="predicted"/>
<sequence>MKLGYIEIDTPTRDDTAKYRKITKSVNPSMVVRVLVWRNVVVFIKNIRNSGQSDYTST</sequence>
<accession>A0ABR9E959</accession>
<evidence type="ECO:0000313" key="2">
    <source>
        <dbReference type="Proteomes" id="UP000615755"/>
    </source>
</evidence>
<organism evidence="1 2">
    <name type="scientific">Pseudoalteromonas aurantia 208</name>
    <dbReference type="NCBI Taxonomy" id="1314867"/>
    <lineage>
        <taxon>Bacteria</taxon>
        <taxon>Pseudomonadati</taxon>
        <taxon>Pseudomonadota</taxon>
        <taxon>Gammaproteobacteria</taxon>
        <taxon>Alteromonadales</taxon>
        <taxon>Pseudoalteromonadaceae</taxon>
        <taxon>Pseudoalteromonas</taxon>
    </lineage>
</organism>
<dbReference type="EMBL" id="AQGV01000012">
    <property type="protein sequence ID" value="MBE0367524.1"/>
    <property type="molecule type" value="Genomic_DNA"/>
</dbReference>
<reference evidence="1 2" key="1">
    <citation type="submission" date="2015-03" db="EMBL/GenBank/DDBJ databases">
        <title>Genome sequence of Pseudoalteromonas aurantia.</title>
        <authorList>
            <person name="Xie B.-B."/>
            <person name="Rong J.-C."/>
            <person name="Qin Q.-L."/>
            <person name="Zhang Y.-Z."/>
        </authorList>
    </citation>
    <scope>NUCLEOTIDE SEQUENCE [LARGE SCALE GENOMIC DNA]</scope>
    <source>
        <strain evidence="1 2">208</strain>
    </source>
</reference>
<gene>
    <name evidence="1" type="ORF">PAUR_a0893</name>
</gene>
<evidence type="ECO:0000313" key="1">
    <source>
        <dbReference type="EMBL" id="MBE0367524.1"/>
    </source>
</evidence>
<comment type="caution">
    <text evidence="1">The sequence shown here is derived from an EMBL/GenBank/DDBJ whole genome shotgun (WGS) entry which is preliminary data.</text>
</comment>
<protein>
    <submittedName>
        <fullName evidence="1">Uncharacterized protein</fullName>
    </submittedName>
</protein>
<keyword evidence="2" id="KW-1185">Reference proteome</keyword>
<dbReference type="Proteomes" id="UP000615755">
    <property type="component" value="Unassembled WGS sequence"/>
</dbReference>